<accession>A0A9N9ZFJ6</accession>
<reference evidence="2" key="1">
    <citation type="submission" date="2019-06" db="EMBL/GenBank/DDBJ databases">
        <authorList>
            <person name="Broberg M."/>
        </authorList>
    </citation>
    <scope>NUCLEOTIDE SEQUENCE [LARGE SCALE GENOMIC DNA]</scope>
</reference>
<sequence>MNASSSGKSMAFCGDGDDLAAGVAVTDEKAFDFVAARGFRGIATLDACLSDWNAKIGVNENLIVGEMCLDGIWFESRLIHINAIVRYQTLKYLISFRKIP</sequence>
<organism evidence="1 2">
    <name type="scientific">Clonostachys solani</name>
    <dbReference type="NCBI Taxonomy" id="160281"/>
    <lineage>
        <taxon>Eukaryota</taxon>
        <taxon>Fungi</taxon>
        <taxon>Dikarya</taxon>
        <taxon>Ascomycota</taxon>
        <taxon>Pezizomycotina</taxon>
        <taxon>Sordariomycetes</taxon>
        <taxon>Hypocreomycetidae</taxon>
        <taxon>Hypocreales</taxon>
        <taxon>Bionectriaceae</taxon>
        <taxon>Clonostachys</taxon>
    </lineage>
</organism>
<gene>
    <name evidence="1" type="ORF">CSOL1703_00016749</name>
</gene>
<evidence type="ECO:0000313" key="2">
    <source>
        <dbReference type="Proteomes" id="UP000775872"/>
    </source>
</evidence>
<name>A0A9N9ZFJ6_9HYPO</name>
<evidence type="ECO:0000313" key="1">
    <source>
        <dbReference type="EMBL" id="CAH0054679.1"/>
    </source>
</evidence>
<dbReference type="Proteomes" id="UP000775872">
    <property type="component" value="Unassembled WGS sequence"/>
</dbReference>
<comment type="caution">
    <text evidence="1">The sequence shown here is derived from an EMBL/GenBank/DDBJ whole genome shotgun (WGS) entry which is preliminary data.</text>
</comment>
<dbReference type="EMBL" id="CABFOC020000051">
    <property type="protein sequence ID" value="CAH0054679.1"/>
    <property type="molecule type" value="Genomic_DNA"/>
</dbReference>
<keyword evidence="2" id="KW-1185">Reference proteome</keyword>
<dbReference type="AlphaFoldDB" id="A0A9N9ZFJ6"/>
<protein>
    <submittedName>
        <fullName evidence="1">Uncharacterized protein</fullName>
    </submittedName>
</protein>
<reference evidence="1 2" key="2">
    <citation type="submission" date="2021-10" db="EMBL/GenBank/DDBJ databases">
        <authorList>
            <person name="Piombo E."/>
        </authorList>
    </citation>
    <scope>NUCLEOTIDE SEQUENCE [LARGE SCALE GENOMIC DNA]</scope>
</reference>
<proteinExistence type="predicted"/>